<reference evidence="1 2" key="1">
    <citation type="submission" date="2021-02" db="EMBL/GenBank/DDBJ databases">
        <title>Lysobacter arenosi sp. nov., isolated from soil of gangwondo yeongwol, south Korea.</title>
        <authorList>
            <person name="Kim K.R."/>
            <person name="Kim K.H."/>
            <person name="Jeon C.O."/>
        </authorList>
    </citation>
    <scope>NUCLEOTIDE SEQUENCE [LARGE SCALE GENOMIC DNA]</scope>
    <source>
        <strain evidence="1 2">R7</strain>
    </source>
</reference>
<dbReference type="Gene3D" id="3.40.50.1820">
    <property type="entry name" value="alpha/beta hydrolase"/>
    <property type="match status" value="1"/>
</dbReference>
<keyword evidence="2" id="KW-1185">Reference proteome</keyword>
<sequence length="188" mass="20253">MNIDATVLIVPGLREHVPEHWQTLLAAGLPRVHTVPPLEQDKLSCAARVEALDRALAAIDGPVILAAHSAGVMMVAHWAQSPSRHRPIKGALLATPADVEIPFPVGYPTLDTLRDHAWLPIPRSRFGFPSLLAASRNDPLCSYSRAQSLAHDWGSELVDLGEVGHLNPAAGFGKWPQAMELIARLDGA</sequence>
<name>A0ABX7RF55_9GAMM</name>
<gene>
    <name evidence="1" type="ORF">HIV01_005775</name>
</gene>
<proteinExistence type="predicted"/>
<dbReference type="EMBL" id="CP071517">
    <property type="protein sequence ID" value="QSX76009.1"/>
    <property type="molecule type" value="Genomic_DNA"/>
</dbReference>
<organism evidence="1 2">
    <name type="scientific">Lysobacter arenosi</name>
    <dbReference type="NCBI Taxonomy" id="2795387"/>
    <lineage>
        <taxon>Bacteria</taxon>
        <taxon>Pseudomonadati</taxon>
        <taxon>Pseudomonadota</taxon>
        <taxon>Gammaproteobacteria</taxon>
        <taxon>Lysobacterales</taxon>
        <taxon>Lysobacteraceae</taxon>
        <taxon>Lysobacter</taxon>
    </lineage>
</organism>
<protein>
    <submittedName>
        <fullName evidence="1">Alpha/beta hydrolase</fullName>
    </submittedName>
</protein>
<evidence type="ECO:0000313" key="2">
    <source>
        <dbReference type="Proteomes" id="UP000663400"/>
    </source>
</evidence>
<dbReference type="Pfam" id="PF06821">
    <property type="entry name" value="Ser_hydrolase"/>
    <property type="match status" value="1"/>
</dbReference>
<evidence type="ECO:0000313" key="1">
    <source>
        <dbReference type="EMBL" id="QSX76009.1"/>
    </source>
</evidence>
<accession>A0ABX7RF55</accession>
<dbReference type="InterPro" id="IPR029058">
    <property type="entry name" value="AB_hydrolase_fold"/>
</dbReference>
<keyword evidence="1" id="KW-0378">Hydrolase</keyword>
<dbReference type="RefSeq" id="WP_207527105.1">
    <property type="nucleotide sequence ID" value="NZ_CP071517.1"/>
</dbReference>
<dbReference type="Proteomes" id="UP000663400">
    <property type="component" value="Chromosome"/>
</dbReference>
<dbReference type="InterPro" id="IPR010662">
    <property type="entry name" value="RBBP9/YdeN"/>
</dbReference>
<dbReference type="SUPFAM" id="SSF53474">
    <property type="entry name" value="alpha/beta-Hydrolases"/>
    <property type="match status" value="1"/>
</dbReference>
<dbReference type="GO" id="GO:0016787">
    <property type="term" value="F:hydrolase activity"/>
    <property type="evidence" value="ECO:0007669"/>
    <property type="project" value="UniProtKB-KW"/>
</dbReference>